<dbReference type="EMBL" id="QKUF01000026">
    <property type="protein sequence ID" value="PZW23382.1"/>
    <property type="molecule type" value="Genomic_DNA"/>
</dbReference>
<keyword evidence="2" id="KW-0808">Transferase</keyword>
<gene>
    <name evidence="2" type="ORF">EI42_05004</name>
</gene>
<evidence type="ECO:0000259" key="1">
    <source>
        <dbReference type="PROSITE" id="PS51186"/>
    </source>
</evidence>
<keyword evidence="3" id="KW-1185">Reference proteome</keyword>
<dbReference type="GO" id="GO:0016747">
    <property type="term" value="F:acyltransferase activity, transferring groups other than amino-acyl groups"/>
    <property type="evidence" value="ECO:0007669"/>
    <property type="project" value="InterPro"/>
</dbReference>
<dbReference type="InterPro" id="IPR000182">
    <property type="entry name" value="GNAT_dom"/>
</dbReference>
<comment type="caution">
    <text evidence="2">The sequence shown here is derived from an EMBL/GenBank/DDBJ whole genome shotgun (WGS) entry which is preliminary data.</text>
</comment>
<organism evidence="2 3">
    <name type="scientific">Thermosporothrix hazakensis</name>
    <dbReference type="NCBI Taxonomy" id="644383"/>
    <lineage>
        <taxon>Bacteria</taxon>
        <taxon>Bacillati</taxon>
        <taxon>Chloroflexota</taxon>
        <taxon>Ktedonobacteria</taxon>
        <taxon>Ktedonobacterales</taxon>
        <taxon>Thermosporotrichaceae</taxon>
        <taxon>Thermosporothrix</taxon>
    </lineage>
</organism>
<protein>
    <submittedName>
        <fullName evidence="2">Acetyltransferase (GNAT) family protein</fullName>
    </submittedName>
</protein>
<dbReference type="Pfam" id="PF00583">
    <property type="entry name" value="Acetyltransf_1"/>
    <property type="match status" value="1"/>
</dbReference>
<dbReference type="PROSITE" id="PS51186">
    <property type="entry name" value="GNAT"/>
    <property type="match status" value="1"/>
</dbReference>
<name>A0A326TZX0_THEHA</name>
<sequence length="183" mass="21215">MSIEIVTLTTEAELIPFQEQLRQVYYRAFSLPPHNESLADAQHFVSRQIVHHSKNEHFRFCIARSLETGTLLGFIYGHTTKKGLWWHDQVAPYLSEAQYQQWFSNGYEIVTFGVDPAAQRQGIGGMLHDTILYGLPHRTAILSTQHENLPARRFYQKRGWQIILHDFYFSGNPLPYVILGRAL</sequence>
<evidence type="ECO:0000313" key="2">
    <source>
        <dbReference type="EMBL" id="PZW23382.1"/>
    </source>
</evidence>
<reference evidence="2 3" key="1">
    <citation type="submission" date="2018-06" db="EMBL/GenBank/DDBJ databases">
        <title>Genomic Encyclopedia of Archaeal and Bacterial Type Strains, Phase II (KMG-II): from individual species to whole genera.</title>
        <authorList>
            <person name="Goeker M."/>
        </authorList>
    </citation>
    <scope>NUCLEOTIDE SEQUENCE [LARGE SCALE GENOMIC DNA]</scope>
    <source>
        <strain evidence="2 3">ATCC BAA-1881</strain>
    </source>
</reference>
<dbReference type="CDD" id="cd04301">
    <property type="entry name" value="NAT_SF"/>
    <property type="match status" value="1"/>
</dbReference>
<dbReference type="RefSeq" id="WP_111325292.1">
    <property type="nucleotide sequence ID" value="NZ_BIFX01000001.1"/>
</dbReference>
<dbReference type="OrthoDB" id="3692150at2"/>
<proteinExistence type="predicted"/>
<feature type="domain" description="N-acetyltransferase" evidence="1">
    <location>
        <begin position="3"/>
        <end position="181"/>
    </location>
</feature>
<dbReference type="AlphaFoldDB" id="A0A326TZX0"/>
<evidence type="ECO:0000313" key="3">
    <source>
        <dbReference type="Proteomes" id="UP000248806"/>
    </source>
</evidence>
<dbReference type="SUPFAM" id="SSF55729">
    <property type="entry name" value="Acyl-CoA N-acyltransferases (Nat)"/>
    <property type="match status" value="1"/>
</dbReference>
<dbReference type="Gene3D" id="3.40.630.30">
    <property type="match status" value="1"/>
</dbReference>
<accession>A0A326TZX0</accession>
<dbReference type="InterPro" id="IPR016181">
    <property type="entry name" value="Acyl_CoA_acyltransferase"/>
</dbReference>
<dbReference type="Proteomes" id="UP000248806">
    <property type="component" value="Unassembled WGS sequence"/>
</dbReference>